<feature type="compositionally biased region" description="Low complexity" evidence="6">
    <location>
        <begin position="1541"/>
        <end position="1560"/>
    </location>
</feature>
<dbReference type="InterPro" id="IPR011030">
    <property type="entry name" value="Lipovitellin_superhlx_dom"/>
</dbReference>
<feature type="domain" description="VWFD" evidence="9">
    <location>
        <begin position="1645"/>
        <end position="1828"/>
    </location>
</feature>
<feature type="signal peptide" evidence="7">
    <location>
        <begin position="1"/>
        <end position="16"/>
    </location>
</feature>
<dbReference type="InterPro" id="IPR015255">
    <property type="entry name" value="Vitellinogen_open_b-sht"/>
</dbReference>
<dbReference type="PANTHER" id="PTHR23345:SF15">
    <property type="entry name" value="VITELLOGENIN 1-RELATED"/>
    <property type="match status" value="1"/>
</dbReference>
<evidence type="ECO:0000256" key="2">
    <source>
        <dbReference type="ARBA" id="ARBA00022761"/>
    </source>
</evidence>
<dbReference type="InterPro" id="IPR015819">
    <property type="entry name" value="Lipid_transp_b-sht_shell"/>
</dbReference>
<evidence type="ECO:0008006" key="12">
    <source>
        <dbReference type="Google" id="ProtNLM"/>
    </source>
</evidence>
<dbReference type="PROSITE" id="PS51233">
    <property type="entry name" value="VWFD"/>
    <property type="match status" value="1"/>
</dbReference>
<dbReference type="Gene3D" id="2.20.80.10">
    <property type="entry name" value="Lipovitellin-phosvitin complex, chain A, domain 4"/>
    <property type="match status" value="1"/>
</dbReference>
<dbReference type="SMART" id="SM00638">
    <property type="entry name" value="LPD_N"/>
    <property type="match status" value="1"/>
</dbReference>
<dbReference type="Pfam" id="PF00094">
    <property type="entry name" value="VWD"/>
    <property type="match status" value="1"/>
</dbReference>
<feature type="compositionally biased region" description="Polar residues" evidence="6">
    <location>
        <begin position="1561"/>
        <end position="1572"/>
    </location>
</feature>
<comment type="caution">
    <text evidence="5">Lacks conserved residue(s) required for the propagation of feature annotation.</text>
</comment>
<evidence type="ECO:0000256" key="3">
    <source>
        <dbReference type="ARBA" id="ARBA00023157"/>
    </source>
</evidence>
<dbReference type="Gene3D" id="2.30.230.10">
    <property type="entry name" value="Lipovitellin, beta-sheet shell regions, chain A"/>
    <property type="match status" value="1"/>
</dbReference>
<evidence type="ECO:0000256" key="7">
    <source>
        <dbReference type="SAM" id="SignalP"/>
    </source>
</evidence>
<evidence type="ECO:0000313" key="11">
    <source>
        <dbReference type="Proteomes" id="UP001353858"/>
    </source>
</evidence>
<dbReference type="EMBL" id="JARPUR010000008">
    <property type="protein sequence ID" value="KAK4872055.1"/>
    <property type="molecule type" value="Genomic_DNA"/>
</dbReference>
<evidence type="ECO:0000256" key="6">
    <source>
        <dbReference type="SAM" id="MobiDB-lite"/>
    </source>
</evidence>
<feature type="chain" id="PRO_5042824376" description="Vitellogenin" evidence="7">
    <location>
        <begin position="17"/>
        <end position="1954"/>
    </location>
</feature>
<evidence type="ECO:0000259" key="8">
    <source>
        <dbReference type="PROSITE" id="PS51211"/>
    </source>
</evidence>
<evidence type="ECO:0000256" key="1">
    <source>
        <dbReference type="ARBA" id="ARBA00022729"/>
    </source>
</evidence>
<evidence type="ECO:0000256" key="5">
    <source>
        <dbReference type="PROSITE-ProRule" id="PRU00557"/>
    </source>
</evidence>
<feature type="compositionally biased region" description="Polar residues" evidence="6">
    <location>
        <begin position="1601"/>
        <end position="1615"/>
    </location>
</feature>
<dbReference type="GO" id="GO:0005319">
    <property type="term" value="F:lipid transporter activity"/>
    <property type="evidence" value="ECO:0007669"/>
    <property type="project" value="InterPro"/>
</dbReference>
<feature type="compositionally biased region" description="Low complexity" evidence="6">
    <location>
        <begin position="1641"/>
        <end position="1658"/>
    </location>
</feature>
<accession>A0AAN7SN19</accession>
<dbReference type="Pfam" id="PF09172">
    <property type="entry name" value="Vit_open_b-sht"/>
    <property type="match status" value="1"/>
</dbReference>
<feature type="compositionally biased region" description="Polar residues" evidence="6">
    <location>
        <begin position="356"/>
        <end position="371"/>
    </location>
</feature>
<evidence type="ECO:0000256" key="4">
    <source>
        <dbReference type="ARBA" id="ARBA00023180"/>
    </source>
</evidence>
<keyword evidence="4" id="KW-0325">Glycoprotein</keyword>
<proteinExistence type="predicted"/>
<dbReference type="GO" id="GO:0045735">
    <property type="term" value="F:nutrient reservoir activity"/>
    <property type="evidence" value="ECO:0007669"/>
    <property type="project" value="UniProtKB-KW"/>
</dbReference>
<dbReference type="PROSITE" id="PS51211">
    <property type="entry name" value="VITELLOGENIN"/>
    <property type="match status" value="1"/>
</dbReference>
<organism evidence="10 11">
    <name type="scientific">Aquatica leii</name>
    <dbReference type="NCBI Taxonomy" id="1421715"/>
    <lineage>
        <taxon>Eukaryota</taxon>
        <taxon>Metazoa</taxon>
        <taxon>Ecdysozoa</taxon>
        <taxon>Arthropoda</taxon>
        <taxon>Hexapoda</taxon>
        <taxon>Insecta</taxon>
        <taxon>Pterygota</taxon>
        <taxon>Neoptera</taxon>
        <taxon>Endopterygota</taxon>
        <taxon>Coleoptera</taxon>
        <taxon>Polyphaga</taxon>
        <taxon>Elateriformia</taxon>
        <taxon>Elateroidea</taxon>
        <taxon>Lampyridae</taxon>
        <taxon>Luciolinae</taxon>
        <taxon>Aquatica</taxon>
    </lineage>
</organism>
<feature type="region of interest" description="Disordered" evidence="6">
    <location>
        <begin position="334"/>
        <end position="405"/>
    </location>
</feature>
<dbReference type="InterPro" id="IPR050733">
    <property type="entry name" value="Vitellogenin/Apolipophorin"/>
</dbReference>
<reference evidence="11" key="1">
    <citation type="submission" date="2023-01" db="EMBL/GenBank/DDBJ databases">
        <title>Key to firefly adult light organ development and bioluminescence: homeobox transcription factors regulate luciferase expression and transportation to peroxisome.</title>
        <authorList>
            <person name="Fu X."/>
        </authorList>
    </citation>
    <scope>NUCLEOTIDE SEQUENCE [LARGE SCALE GENOMIC DNA]</scope>
</reference>
<dbReference type="InterPro" id="IPR015816">
    <property type="entry name" value="Vitellinogen_b-sht_N"/>
</dbReference>
<evidence type="ECO:0000313" key="10">
    <source>
        <dbReference type="EMBL" id="KAK4872055.1"/>
    </source>
</evidence>
<dbReference type="SUPFAM" id="SSF48431">
    <property type="entry name" value="Lipovitellin-phosvitin complex, superhelical domain"/>
    <property type="match status" value="1"/>
</dbReference>
<keyword evidence="3" id="KW-1015">Disulfide bond</keyword>
<dbReference type="InterPro" id="IPR001747">
    <property type="entry name" value="Vitellogenin_N"/>
</dbReference>
<feature type="domain" description="Vitellogenin" evidence="8">
    <location>
        <begin position="24"/>
        <end position="809"/>
    </location>
</feature>
<protein>
    <recommendedName>
        <fullName evidence="12">Vitellogenin</fullName>
    </recommendedName>
</protein>
<comment type="caution">
    <text evidence="10">The sequence shown here is derived from an EMBL/GenBank/DDBJ whole genome shotgun (WGS) entry which is preliminary data.</text>
</comment>
<dbReference type="SUPFAM" id="SSF56968">
    <property type="entry name" value="Lipovitellin-phosvitin complex, beta-sheet shell regions"/>
    <property type="match status" value="2"/>
</dbReference>
<evidence type="ECO:0000259" key="9">
    <source>
        <dbReference type="PROSITE" id="PS51233"/>
    </source>
</evidence>
<keyword evidence="11" id="KW-1185">Reference proteome</keyword>
<keyword evidence="2" id="KW-0758">Storage protein</keyword>
<dbReference type="Gene3D" id="1.25.10.20">
    <property type="entry name" value="Vitellinogen, superhelical"/>
    <property type="match status" value="1"/>
</dbReference>
<dbReference type="Pfam" id="PF01347">
    <property type="entry name" value="Vitellogenin_N"/>
    <property type="match status" value="1"/>
</dbReference>
<gene>
    <name evidence="10" type="ORF">RN001_016179</name>
</gene>
<dbReference type="PANTHER" id="PTHR23345">
    <property type="entry name" value="VITELLOGENIN-RELATED"/>
    <property type="match status" value="1"/>
</dbReference>
<feature type="compositionally biased region" description="Low complexity" evidence="6">
    <location>
        <begin position="1573"/>
        <end position="1600"/>
    </location>
</feature>
<dbReference type="FunFam" id="1.25.10.20:FF:000003">
    <property type="entry name" value="Vitellogenin C"/>
    <property type="match status" value="1"/>
</dbReference>
<dbReference type="InterPro" id="IPR001846">
    <property type="entry name" value="VWF_type-D"/>
</dbReference>
<feature type="region of interest" description="Disordered" evidence="6">
    <location>
        <begin position="1541"/>
        <end position="1665"/>
    </location>
</feature>
<name>A0AAN7SN19_9COLE</name>
<dbReference type="Proteomes" id="UP001353858">
    <property type="component" value="Unassembled WGS sequence"/>
</dbReference>
<sequence length="1954" mass="225516">MGWKLLLCLFVGLASATTNNNSAWRPGAKYVYNVYSYTLTRHSGNYCTGIVMQAKFTVTPKSESILMAMISNVQYARFQEKMVGECAAENVQNPHQLAYKPLQLAQKPFRINMENGVIKSINFFEDLETYKINMLRSVISEIQFDMQGENLIQNFENQLPENNTFAGVFKTMEDTVTGKYATLYELNELPSVATQARPWLVPYPQLKGTDGVVIEVLKTKDYSNSKQRVGYHYGFGNKDHWEPFSNRVGNFFSRTGVTRAIITGKPSHFTIQTAVTTEIIAVSPLHNSDEKFTVTSSNNLTLLNFEPHAPQLEEPSSLKPSLHYLTYQYNSQYPTNGQERQRQNQQQDWSNEENQFEQGYRHQQQQQNKNSKYFDVDSSESNDYDSMSSEYKWQQNRPQLQDAPDSPLLPFTMGYMGQPVKNHKKINIIQAVKTLANDIGKSFQHPESNNQNFALPNFLTLSALIRTMNFKELQTVTNMLYNQEEGTLNSYSWKAHRDALAEAGTGPALLILQNLILENKIPPYAASIIVDQITHSVRQPTEEYMRFLFEFTKNEHVLAKSHLKTRSILGYANLVRKVYVSQQYSHDQFPVHIFGGFDTPSGNKFVRNEYVPYLEQRLEEAIAQNDYQNTQIYISALGYVADRSILRVFRPYFNGNKYATPFQRLQMVVALRPLATYFPKFVQSALFKIYQNSAEQEDVRVASVFLLILTEPSAYIFQRMAAYISVDHSEQVNSAVESVIRTIAQLEGHDFEKIQKNAQSVLHLLPGKSYGMQYSKQYMRHYFVPEMKSGFKQVFETIQAADHLMPEYMQYSVMTNIAGIKHETFRMNFMVNSVDQFINALLRQTQTYKEQLHKNNQQSHQASQNQWSSESIFRILNVNREKPEPLDGRVDFKIGGMHTTFTFSDEDIALLSQVMQQMEQQLQSKNNFQFTKFVNNHDMTISVATVTGMPSIYTFENPALIHLDGHGSVVAEPKISSEGGLRIPKNVKVDGQINVIILKKRQGQLGFVAPFESHHYLAGYERNVQLQVSLNVGIVANIEKGHYTVEISPVHLQRDQQLLEFNSLPYIAIRNILDFQPIVSGQNTYIIKEDKPHTYQQIIGEDATGVALQVHFENDNKLDWAWLYQQISRHDPISLLNAPWYDESVYYSNLKVAYSSKHSSNDRIQVQIGYKQSQTYENCPNAGAVDISQLYKIPNEPESRQQQFYQKACSGISNANVQVFDVQVKSMGKQEITYFATAGVASSYIDEKSHFLFYAGRQPSNQHKIRPYKVAAYAKTHIPKSDGLDPMFALQSDYNANVQGQFAFGENEQSAAEINMQAALEKTQTAKNNLKHHLLVHKCKKEIAQGNYQLPACKQLTMEANIMDHVSVKLQYQRVGKQFQNATMKFLDVLKYYFNEYFEQNLIDSTGNVANQINIDAKFHTNNYKVDVDIQSERGSYLFNNIDIHEYVRPLVTIYPVYSTHSRILGYAHGLSLQRPSCVIDETYANTLDNLTYPINLGKDWTVALLYAPSYANYPNYNMRLKSHPQQHQYQKLQQYGDFQQQEQYQNQQQQGQLREQTYQSNSDNQQHQRGFQQENQQWQNQQWQGQQWQNQLHDNQNQNGPQDWQNQQSQYRSSGHQGWQHQEHHQQQQPQHQQHHHHQQQQQHYQQGQEQQQYQNHQGHHRSQGYVKHNDANQIEHYAVLVRDSKNSKNSKEVKVTLRSHHTNYEFVEIDMVPSGNSKLRADVLVNQQKQKINQEHGLQYNGFITMSVLPNGEVVFRVRDVFFIVYDGQRFRLTILDNNKFRNDIRGLCGTFSGNKRTDFTCPQNCILYDSAQFVASYQLNGQNQNQHQQHQCNYEEVIYGDVISDQEIGLNYKRGRYPTSHNVGCTRHQTKYFIDDDGSVCFTVKMHPVCKQHCQSKKQITKTVGVYCVPKGQNTDLWIKQIEKGASPNFNIKSPTKHVPMNVDQSCSPHL</sequence>
<keyword evidence="1 7" id="KW-0732">Signal</keyword>
<dbReference type="SMART" id="SM01169">
    <property type="entry name" value="DUF1943"/>
    <property type="match status" value="1"/>
</dbReference>